<keyword evidence="2" id="KW-1185">Reference proteome</keyword>
<dbReference type="EMBL" id="AP026867">
    <property type="protein sequence ID" value="BDS11112.1"/>
    <property type="molecule type" value="Genomic_DNA"/>
</dbReference>
<dbReference type="AlphaFoldDB" id="A0A916DSJ6"/>
<evidence type="ECO:0000313" key="2">
    <source>
        <dbReference type="Proteomes" id="UP001060919"/>
    </source>
</evidence>
<dbReference type="KEGG" id="aup:AsAng_0018230"/>
<reference evidence="1" key="1">
    <citation type="submission" date="2022-09" db="EMBL/GenBank/DDBJ databases">
        <title>Aureispira anguillicida sp. nov., isolated from Leptocephalus of Japanese eel Anguilla japonica.</title>
        <authorList>
            <person name="Yuasa K."/>
            <person name="Mekata T."/>
            <person name="Ikunari K."/>
        </authorList>
    </citation>
    <scope>NUCLEOTIDE SEQUENCE</scope>
    <source>
        <strain evidence="1">EL160426</strain>
    </source>
</reference>
<dbReference type="Proteomes" id="UP001060919">
    <property type="component" value="Chromosome"/>
</dbReference>
<dbReference type="RefSeq" id="WP_264792319.1">
    <property type="nucleotide sequence ID" value="NZ_AP026867.1"/>
</dbReference>
<proteinExistence type="predicted"/>
<accession>A0A916DSJ6</accession>
<evidence type="ECO:0000313" key="1">
    <source>
        <dbReference type="EMBL" id="BDS11112.1"/>
    </source>
</evidence>
<sequence>MIQSRLIQLYLTLNKAELRQLKRWINSPIHNQNQEVVKLFDYLSSRRKITKVTVLKKRVFNAVYPNELYHEAKQNILMSYALKSLKEFIGYNLLVLEGFNLNKSTIESLKNRQLDQMATQELQKLKATKANSPLSNAEETLQYFLLEKEAFELVGTQQRTIQTNLPILFEHLTDFYSIATLKYACIAMTHRNVRQQEYSIPMLDSLLIHAQENKHPIVQLYYNAYQALIQLDKEAYFQKAEQLFLVNNDKLNASEKRGMLLILINYCIKRINMDAKAYQLKVFEWYKWGLEQGALLYHKKLSRFTYLNITSAGLKLKEFDWVAQFIKNYANYLPTAYKANYVHYTTAKLYFNKKKYYEAQQLLQQIEYDDIFLNLDAKTMLLEIYYEEKSIDALEALLGSFTRYLQRNSIIAYHKKVYQNIIYLIQKMIDTPSYDKKAQELLKKEIETLTPLTERDWFLKQIAKITTG</sequence>
<name>A0A916DSJ6_9BACT</name>
<protein>
    <submittedName>
        <fullName evidence="1">Uncharacterized protein</fullName>
    </submittedName>
</protein>
<organism evidence="1 2">
    <name type="scientific">Aureispira anguillae</name>
    <dbReference type="NCBI Taxonomy" id="2864201"/>
    <lineage>
        <taxon>Bacteria</taxon>
        <taxon>Pseudomonadati</taxon>
        <taxon>Bacteroidota</taxon>
        <taxon>Saprospiria</taxon>
        <taxon>Saprospirales</taxon>
        <taxon>Saprospiraceae</taxon>
        <taxon>Aureispira</taxon>
    </lineage>
</organism>
<gene>
    <name evidence="1" type="ORF">AsAng_0018230</name>
</gene>